<keyword evidence="2" id="KW-1185">Reference proteome</keyword>
<comment type="caution">
    <text evidence="1">The sequence shown here is derived from an EMBL/GenBank/DDBJ whole genome shotgun (WGS) entry which is preliminary data.</text>
</comment>
<evidence type="ECO:0000313" key="2">
    <source>
        <dbReference type="Proteomes" id="UP001419268"/>
    </source>
</evidence>
<accession>A0AAP0ERJ1</accession>
<protein>
    <submittedName>
        <fullName evidence="1">Uncharacterized protein</fullName>
    </submittedName>
</protein>
<name>A0AAP0ERJ1_9MAGN</name>
<proteinExistence type="predicted"/>
<organism evidence="1 2">
    <name type="scientific">Stephania cephalantha</name>
    <dbReference type="NCBI Taxonomy" id="152367"/>
    <lineage>
        <taxon>Eukaryota</taxon>
        <taxon>Viridiplantae</taxon>
        <taxon>Streptophyta</taxon>
        <taxon>Embryophyta</taxon>
        <taxon>Tracheophyta</taxon>
        <taxon>Spermatophyta</taxon>
        <taxon>Magnoliopsida</taxon>
        <taxon>Ranunculales</taxon>
        <taxon>Menispermaceae</taxon>
        <taxon>Menispermoideae</taxon>
        <taxon>Cissampelideae</taxon>
        <taxon>Stephania</taxon>
    </lineage>
</organism>
<gene>
    <name evidence="1" type="ORF">Scep_027036</name>
</gene>
<dbReference type="EMBL" id="JBBNAG010000011">
    <property type="protein sequence ID" value="KAK9095567.1"/>
    <property type="molecule type" value="Genomic_DNA"/>
</dbReference>
<sequence length="68" mass="7558">MPCGAQDFKGLHWRHKSPIIPQIQPNHTRAASNLKSSPNLPQIQCNYSKSIASSPTTRQCMARALETL</sequence>
<dbReference type="AlphaFoldDB" id="A0AAP0ERJ1"/>
<dbReference type="Proteomes" id="UP001419268">
    <property type="component" value="Unassembled WGS sequence"/>
</dbReference>
<evidence type="ECO:0000313" key="1">
    <source>
        <dbReference type="EMBL" id="KAK9095567.1"/>
    </source>
</evidence>
<reference evidence="1 2" key="1">
    <citation type="submission" date="2024-01" db="EMBL/GenBank/DDBJ databases">
        <title>Genome assemblies of Stephania.</title>
        <authorList>
            <person name="Yang L."/>
        </authorList>
    </citation>
    <scope>NUCLEOTIDE SEQUENCE [LARGE SCALE GENOMIC DNA]</scope>
    <source>
        <strain evidence="1">JXDWG</strain>
        <tissue evidence="1">Leaf</tissue>
    </source>
</reference>